<comment type="subcellular location">
    <subcellularLocation>
        <location evidence="1">Endoplasmic reticulum membrane</location>
        <topology evidence="1">Multi-pass membrane protein</topology>
    </subcellularLocation>
</comment>
<dbReference type="PANTHER" id="PTHR14519">
    <property type="entry name" value="VITAMIN K EPOXIDE REDUCTASE COMPLEX, SUBUNIT 1"/>
    <property type="match status" value="1"/>
</dbReference>
<reference evidence="14 15" key="1">
    <citation type="submission" date="2018-09" db="EMBL/GenBank/DDBJ databases">
        <title>Genomic investigation of the strawberry pathogen Phytophthora fragariae indicates pathogenicity is determined by transcriptional variation in three key races.</title>
        <authorList>
            <person name="Adams T.M."/>
            <person name="Armitage A.D."/>
            <person name="Sobczyk M.K."/>
            <person name="Bates H.J."/>
            <person name="Dunwell J.M."/>
            <person name="Nellist C.F."/>
            <person name="Harrison R.J."/>
        </authorList>
    </citation>
    <scope>NUCLEOTIDE SEQUENCE [LARGE SCALE GENOMIC DNA]</scope>
    <source>
        <strain evidence="14 15">SCRP249</strain>
    </source>
</reference>
<keyword evidence="6" id="KW-0256">Endoplasmic reticulum</keyword>
<evidence type="ECO:0000256" key="1">
    <source>
        <dbReference type="ARBA" id="ARBA00004477"/>
    </source>
</evidence>
<feature type="domain" description="Vitamin K epoxide reductase" evidence="13">
    <location>
        <begin position="1"/>
        <end position="142"/>
    </location>
</feature>
<dbReference type="SMART" id="SM00756">
    <property type="entry name" value="VKc"/>
    <property type="match status" value="1"/>
</dbReference>
<dbReference type="GO" id="GO:0048038">
    <property type="term" value="F:quinone binding"/>
    <property type="evidence" value="ECO:0007669"/>
    <property type="project" value="UniProtKB-KW"/>
</dbReference>
<protein>
    <recommendedName>
        <fullName evidence="3">vitamin-K-epoxide reductase (warfarin-sensitive)</fullName>
        <ecNumber evidence="3">1.17.4.4</ecNumber>
    </recommendedName>
</protein>
<keyword evidence="9 12" id="KW-0472">Membrane</keyword>
<feature type="transmembrane region" description="Helical" evidence="12">
    <location>
        <begin position="94"/>
        <end position="117"/>
    </location>
</feature>
<dbReference type="AlphaFoldDB" id="A0A6A3NNP9"/>
<evidence type="ECO:0000256" key="11">
    <source>
        <dbReference type="ARBA" id="ARBA00023284"/>
    </source>
</evidence>
<evidence type="ECO:0000256" key="7">
    <source>
        <dbReference type="ARBA" id="ARBA00022989"/>
    </source>
</evidence>
<dbReference type="Pfam" id="PF07884">
    <property type="entry name" value="VKOR"/>
    <property type="match status" value="1"/>
</dbReference>
<keyword evidence="10" id="KW-1015">Disulfide bond</keyword>
<evidence type="ECO:0000256" key="3">
    <source>
        <dbReference type="ARBA" id="ARBA00012278"/>
    </source>
</evidence>
<gene>
    <name evidence="14" type="ORF">PR001_g5194</name>
</gene>
<evidence type="ECO:0000256" key="5">
    <source>
        <dbReference type="ARBA" id="ARBA00022719"/>
    </source>
</evidence>
<dbReference type="InterPro" id="IPR012932">
    <property type="entry name" value="VKOR"/>
</dbReference>
<organism evidence="14 15">
    <name type="scientific">Phytophthora rubi</name>
    <dbReference type="NCBI Taxonomy" id="129364"/>
    <lineage>
        <taxon>Eukaryota</taxon>
        <taxon>Sar</taxon>
        <taxon>Stramenopiles</taxon>
        <taxon>Oomycota</taxon>
        <taxon>Peronosporomycetes</taxon>
        <taxon>Peronosporales</taxon>
        <taxon>Peronosporaceae</taxon>
        <taxon>Phytophthora</taxon>
    </lineage>
</organism>
<keyword evidence="5" id="KW-0874">Quinone</keyword>
<name>A0A6A3NNP9_9STRA</name>
<dbReference type="GO" id="GO:0047057">
    <property type="term" value="F:vitamin-K-epoxide reductase (warfarin-sensitive) activity"/>
    <property type="evidence" value="ECO:0007669"/>
    <property type="project" value="UniProtKB-EC"/>
</dbReference>
<evidence type="ECO:0000313" key="15">
    <source>
        <dbReference type="Proteomes" id="UP000429607"/>
    </source>
</evidence>
<dbReference type="Proteomes" id="UP000429607">
    <property type="component" value="Unassembled WGS sequence"/>
</dbReference>
<keyword evidence="11" id="KW-0676">Redox-active center</keyword>
<evidence type="ECO:0000256" key="8">
    <source>
        <dbReference type="ARBA" id="ARBA00023002"/>
    </source>
</evidence>
<keyword evidence="7 12" id="KW-1133">Transmembrane helix</keyword>
<comment type="similarity">
    <text evidence="2">Belongs to the VKOR family.</text>
</comment>
<dbReference type="CDD" id="cd12917">
    <property type="entry name" value="VKOR_euk"/>
    <property type="match status" value="1"/>
</dbReference>
<accession>A0A6A3NNP9</accession>
<evidence type="ECO:0000256" key="4">
    <source>
        <dbReference type="ARBA" id="ARBA00022692"/>
    </source>
</evidence>
<dbReference type="EC" id="1.17.4.4" evidence="3"/>
<dbReference type="GO" id="GO:0005789">
    <property type="term" value="C:endoplasmic reticulum membrane"/>
    <property type="evidence" value="ECO:0007669"/>
    <property type="project" value="UniProtKB-SubCell"/>
</dbReference>
<evidence type="ECO:0000313" key="14">
    <source>
        <dbReference type="EMBL" id="KAE9044895.1"/>
    </source>
</evidence>
<dbReference type="EMBL" id="QXFV01000227">
    <property type="protein sequence ID" value="KAE9044895.1"/>
    <property type="molecule type" value="Genomic_DNA"/>
</dbReference>
<sequence length="172" mass="19093">MTVLGAMGVAVSAYGIHVKTQKIALKDEYTALCDLEAFSCSEVLTSEYSSLLSHLGLVKKHSVLDVSNAYLGVLVYALFVLYPVVRKVSYHAQFYVAVSSCAVVVMVYLAFILAFVLRNFCLVCVATRPTGSLRRCCGTRWRCFVRSGINCNHPKLTSLSRLSDYWSRKSDL</sequence>
<comment type="caution">
    <text evidence="14">The sequence shown here is derived from an EMBL/GenBank/DDBJ whole genome shotgun (WGS) entry which is preliminary data.</text>
</comment>
<keyword evidence="4 12" id="KW-0812">Transmembrane</keyword>
<dbReference type="InterPro" id="IPR038354">
    <property type="entry name" value="VKOR_sf"/>
</dbReference>
<evidence type="ECO:0000256" key="6">
    <source>
        <dbReference type="ARBA" id="ARBA00022824"/>
    </source>
</evidence>
<evidence type="ECO:0000256" key="10">
    <source>
        <dbReference type="ARBA" id="ARBA00023157"/>
    </source>
</evidence>
<keyword evidence="8" id="KW-0560">Oxidoreductase</keyword>
<dbReference type="InterPro" id="IPR042406">
    <property type="entry name" value="VKORC1/VKORC1L1"/>
</dbReference>
<dbReference type="PANTHER" id="PTHR14519:SF5">
    <property type="entry name" value="VITAMIN K EPOXIDE REDUCTASE COMPLEX SUBUNIT 1-LIKE PROTEIN 1"/>
    <property type="match status" value="1"/>
</dbReference>
<evidence type="ECO:0000256" key="12">
    <source>
        <dbReference type="SAM" id="Phobius"/>
    </source>
</evidence>
<evidence type="ECO:0000256" key="2">
    <source>
        <dbReference type="ARBA" id="ARBA00006214"/>
    </source>
</evidence>
<proteinExistence type="inferred from homology"/>
<dbReference type="Gene3D" id="1.20.1440.130">
    <property type="entry name" value="VKOR domain"/>
    <property type="match status" value="1"/>
</dbReference>
<feature type="transmembrane region" description="Helical" evidence="12">
    <location>
        <begin position="67"/>
        <end position="85"/>
    </location>
</feature>
<dbReference type="GO" id="GO:0042373">
    <property type="term" value="P:vitamin K metabolic process"/>
    <property type="evidence" value="ECO:0007669"/>
    <property type="project" value="InterPro"/>
</dbReference>
<evidence type="ECO:0000259" key="13">
    <source>
        <dbReference type="SMART" id="SM00756"/>
    </source>
</evidence>
<evidence type="ECO:0000256" key="9">
    <source>
        <dbReference type="ARBA" id="ARBA00023136"/>
    </source>
</evidence>